<dbReference type="AlphaFoldDB" id="A0A518IM76"/>
<keyword evidence="2" id="KW-1133">Transmembrane helix</keyword>
<keyword evidence="2" id="KW-0472">Membrane</keyword>
<sequence>MATRTIERIDETHSVGPRVRVDDFVRLGIGVREARVGVIRRAAGDATAAVALDEPTDTRHGFDDRIASIAASTYRLLDPRGRNELMQRVQLLQLESPPAQVKPWWKPRHATVVTQDELRDRFDPSAADDTYLPVGLQAEAGWKTVARRMGLFPFSRRAVWVASAMASVSILIVLPIVIAMSSADDPPSGELTAAATTVSAAPEPIARQLGSAAPSPQLTTDFPVAEVDEPAPAAEPVSPFAEAFVVPSESDGLEASPSESEPMPVHRSLPGTAPSSADPLVFVPNVEPSATLEDAPSVAPESPSTPAPITDPESTEPKSLESESTEPMPADAASSDSPMPTADVPTDPMPPVPATPAPIATPVAPPIATPVAPPTATPVAPPTAAADAEPDPAVDPFAQVDLQPAVEADGGLQDSRFPKPSADEIAVATERLARLRADLPAANTDADLVSNIRKLLQTATESEPGSADRWVLLLESSQHLLMMGRGADAQQALLQLTREYQASEVQLRQLLLEPLINGAQTITQKERVIGWALSTSELLLRAEEFDSAATTLRGATTLAVKLGDSDLRLRINLQSDAIKQAKRIAPLATKALAESTPTTASASAANSVGRYLCLYLYDWPQGLPWLKHASTPKLAKVAQMEIDTAAAPDTTLDLVNSWIECAADVRGRGGESILLHARDLVAEAMLESSGLKAKDLERKLAELDAMLPADLRTVAPTPSIAAAPAAAMPAGNLTGMLGRLKADGLDVSALIRYDAGLNLTHDAFSQILDQLGIQAGTISLEFVGLIDLPENSTIRFVTSTGTDKADAVVVAVNNQTVPLSVEGQRNRKAGTVDLPAGSHLVRWQFGGKQLATCHLVVEDDRAKKPLTLRHTPALLEQVLSVAPARLRVNVVRAN</sequence>
<evidence type="ECO:0000256" key="2">
    <source>
        <dbReference type="SAM" id="Phobius"/>
    </source>
</evidence>
<organism evidence="3 4">
    <name type="scientific">Rosistilla oblonga</name>
    <dbReference type="NCBI Taxonomy" id="2527990"/>
    <lineage>
        <taxon>Bacteria</taxon>
        <taxon>Pseudomonadati</taxon>
        <taxon>Planctomycetota</taxon>
        <taxon>Planctomycetia</taxon>
        <taxon>Pirellulales</taxon>
        <taxon>Pirellulaceae</taxon>
        <taxon>Rosistilla</taxon>
    </lineage>
</organism>
<keyword evidence="4" id="KW-1185">Reference proteome</keyword>
<accession>A0A518IM76</accession>
<keyword evidence="2" id="KW-0812">Transmembrane</keyword>
<feature type="compositionally biased region" description="Pro residues" evidence="1">
    <location>
        <begin position="347"/>
        <end position="356"/>
    </location>
</feature>
<protein>
    <submittedName>
        <fullName evidence="3">Uncharacterized protein</fullName>
    </submittedName>
</protein>
<evidence type="ECO:0000256" key="1">
    <source>
        <dbReference type="SAM" id="MobiDB-lite"/>
    </source>
</evidence>
<dbReference type="EMBL" id="CP036318">
    <property type="protein sequence ID" value="QDV54173.1"/>
    <property type="molecule type" value="Genomic_DNA"/>
</dbReference>
<reference evidence="3 4" key="1">
    <citation type="submission" date="2019-02" db="EMBL/GenBank/DDBJ databases">
        <title>Deep-cultivation of Planctomycetes and their phenomic and genomic characterization uncovers novel biology.</title>
        <authorList>
            <person name="Wiegand S."/>
            <person name="Jogler M."/>
            <person name="Boedeker C."/>
            <person name="Pinto D."/>
            <person name="Vollmers J."/>
            <person name="Rivas-Marin E."/>
            <person name="Kohn T."/>
            <person name="Peeters S.H."/>
            <person name="Heuer A."/>
            <person name="Rast P."/>
            <person name="Oberbeckmann S."/>
            <person name="Bunk B."/>
            <person name="Jeske O."/>
            <person name="Meyerdierks A."/>
            <person name="Storesund J.E."/>
            <person name="Kallscheuer N."/>
            <person name="Luecker S."/>
            <person name="Lage O.M."/>
            <person name="Pohl T."/>
            <person name="Merkel B.J."/>
            <person name="Hornburger P."/>
            <person name="Mueller R.-W."/>
            <person name="Bruemmer F."/>
            <person name="Labrenz M."/>
            <person name="Spormann A.M."/>
            <person name="Op den Camp H."/>
            <person name="Overmann J."/>
            <person name="Amann R."/>
            <person name="Jetten M.S.M."/>
            <person name="Mascher T."/>
            <person name="Medema M.H."/>
            <person name="Devos D.P."/>
            <person name="Kaster A.-K."/>
            <person name="Ovreas L."/>
            <person name="Rohde M."/>
            <person name="Galperin M.Y."/>
            <person name="Jogler C."/>
        </authorList>
    </citation>
    <scope>NUCLEOTIDE SEQUENCE [LARGE SCALE GENOMIC DNA]</scope>
    <source>
        <strain evidence="3 4">Mal33</strain>
    </source>
</reference>
<feature type="region of interest" description="Disordered" evidence="1">
    <location>
        <begin position="248"/>
        <end position="390"/>
    </location>
</feature>
<name>A0A518IM76_9BACT</name>
<dbReference type="Proteomes" id="UP000316770">
    <property type="component" value="Chromosome"/>
</dbReference>
<feature type="compositionally biased region" description="Pro residues" evidence="1">
    <location>
        <begin position="363"/>
        <end position="381"/>
    </location>
</feature>
<evidence type="ECO:0000313" key="3">
    <source>
        <dbReference type="EMBL" id="QDV54173.1"/>
    </source>
</evidence>
<gene>
    <name evidence="3" type="ORF">Mal33_01200</name>
</gene>
<proteinExistence type="predicted"/>
<evidence type="ECO:0000313" key="4">
    <source>
        <dbReference type="Proteomes" id="UP000316770"/>
    </source>
</evidence>
<feature type="transmembrane region" description="Helical" evidence="2">
    <location>
        <begin position="158"/>
        <end position="180"/>
    </location>
</feature>